<reference evidence="1" key="1">
    <citation type="submission" date="2020-08" db="EMBL/GenBank/DDBJ databases">
        <title>Multicomponent nature underlies the extraordinary mechanical properties of spider dragline silk.</title>
        <authorList>
            <person name="Kono N."/>
            <person name="Nakamura H."/>
            <person name="Mori M."/>
            <person name="Yoshida Y."/>
            <person name="Ohtoshi R."/>
            <person name="Malay A.D."/>
            <person name="Moran D.A.P."/>
            <person name="Tomita M."/>
            <person name="Numata K."/>
            <person name="Arakawa K."/>
        </authorList>
    </citation>
    <scope>NUCLEOTIDE SEQUENCE</scope>
</reference>
<dbReference type="AlphaFoldDB" id="A0A8X6RR43"/>
<name>A0A8X6RR43_TRICX</name>
<dbReference type="EMBL" id="BMAU01021197">
    <property type="protein sequence ID" value="GFX97314.1"/>
    <property type="molecule type" value="Genomic_DNA"/>
</dbReference>
<comment type="caution">
    <text evidence="1">The sequence shown here is derived from an EMBL/GenBank/DDBJ whole genome shotgun (WGS) entry which is preliminary data.</text>
</comment>
<evidence type="ECO:0000313" key="1">
    <source>
        <dbReference type="EMBL" id="GFX97314.1"/>
    </source>
</evidence>
<dbReference type="Proteomes" id="UP000887159">
    <property type="component" value="Unassembled WGS sequence"/>
</dbReference>
<sequence>MCDLFQRESPYSRAVQLICLLFVSAGSDEEKNRNECLQDIFQPTSPPISYPNKSNMEEEEMWVFRQKDIEFLNVFSGRTPRV</sequence>
<proteinExistence type="predicted"/>
<evidence type="ECO:0000313" key="2">
    <source>
        <dbReference type="Proteomes" id="UP000887159"/>
    </source>
</evidence>
<accession>A0A8X6RR43</accession>
<organism evidence="1 2">
    <name type="scientific">Trichonephila clavipes</name>
    <name type="common">Golden silk orbweaver</name>
    <name type="synonym">Nephila clavipes</name>
    <dbReference type="NCBI Taxonomy" id="2585209"/>
    <lineage>
        <taxon>Eukaryota</taxon>
        <taxon>Metazoa</taxon>
        <taxon>Ecdysozoa</taxon>
        <taxon>Arthropoda</taxon>
        <taxon>Chelicerata</taxon>
        <taxon>Arachnida</taxon>
        <taxon>Araneae</taxon>
        <taxon>Araneomorphae</taxon>
        <taxon>Entelegynae</taxon>
        <taxon>Araneoidea</taxon>
        <taxon>Nephilidae</taxon>
        <taxon>Trichonephila</taxon>
    </lineage>
</organism>
<keyword evidence="2" id="KW-1185">Reference proteome</keyword>
<protein>
    <submittedName>
        <fullName evidence="1">Uncharacterized protein</fullName>
    </submittedName>
</protein>
<gene>
    <name evidence="1" type="ORF">TNCV_1076851</name>
</gene>